<dbReference type="SUPFAM" id="SSF50156">
    <property type="entry name" value="PDZ domain-like"/>
    <property type="match status" value="1"/>
</dbReference>
<comment type="caution">
    <text evidence="4">The sequence shown here is derived from an EMBL/GenBank/DDBJ whole genome shotgun (WGS) entry which is preliminary data.</text>
</comment>
<evidence type="ECO:0000256" key="2">
    <source>
        <dbReference type="SAM" id="Phobius"/>
    </source>
</evidence>
<dbReference type="InterPro" id="IPR001478">
    <property type="entry name" value="PDZ"/>
</dbReference>
<feature type="region of interest" description="Disordered" evidence="1">
    <location>
        <begin position="413"/>
        <end position="433"/>
    </location>
</feature>
<sequence length="433" mass="48922">MSINNEYILIAVNGFINKKSSQHCWKVIIVIEAWLIEIAKGIGKVFLNPLLYWAVLIVFLSGYKRIQRDRINFGTKIDEIFTEWKNTLSPSILFGLFLSLLTLGLGMVFTYETIMLLSIVIIVLSFTFNLSVLSASYTIGITYLLLLFLPFLLTKQTFLKADLFLDTNFTGLTILLGIFLLAEAVLLSRIKRNETFPDLLLGNRGIWIGQHHLKKISIIPFFTLVPTGMIVPFADFWPYFSIDGDTYSLVLVPFLIGFHYKVTGYLPSHIAKKIAQSVMWLGIIVLCLGIGSIYLPWLSFASVIIAIIGKELINYKQRTKDKEKRAYFLETKRGIKILGIIPGTPADRLDILVGETISKVNGKKIDRSAELYQALQESGAFFKLEVLDDNGEKRFVQGAFYEGDHHELGLIFAGPPNRSKKSKHNASIQSEQH</sequence>
<evidence type="ECO:0000256" key="1">
    <source>
        <dbReference type="SAM" id="MobiDB-lite"/>
    </source>
</evidence>
<dbReference type="InterPro" id="IPR036034">
    <property type="entry name" value="PDZ_sf"/>
</dbReference>
<keyword evidence="5" id="KW-1185">Reference proteome</keyword>
<dbReference type="Proteomes" id="UP001519294">
    <property type="component" value="Unassembled WGS sequence"/>
</dbReference>
<dbReference type="Gene3D" id="2.30.42.10">
    <property type="match status" value="1"/>
</dbReference>
<protein>
    <recommendedName>
        <fullName evidence="3">PDZ domain-containing protein</fullName>
    </recommendedName>
</protein>
<accession>A0ABS4S8S9</accession>
<feature type="transmembrane region" description="Helical" evidence="2">
    <location>
        <begin position="116"/>
        <end position="149"/>
    </location>
</feature>
<feature type="transmembrane region" description="Helical" evidence="2">
    <location>
        <begin position="91"/>
        <end position="109"/>
    </location>
</feature>
<feature type="transmembrane region" description="Helical" evidence="2">
    <location>
        <begin position="45"/>
        <end position="63"/>
    </location>
</feature>
<feature type="transmembrane region" description="Helical" evidence="2">
    <location>
        <begin position="278"/>
        <end position="308"/>
    </location>
</feature>
<keyword evidence="2" id="KW-0812">Transmembrane</keyword>
<dbReference type="EMBL" id="JAGIKX010000003">
    <property type="protein sequence ID" value="MBP2256807.1"/>
    <property type="molecule type" value="Genomic_DNA"/>
</dbReference>
<feature type="transmembrane region" description="Helical" evidence="2">
    <location>
        <begin position="218"/>
        <end position="240"/>
    </location>
</feature>
<keyword evidence="2" id="KW-1133">Transmembrane helix</keyword>
<proteinExistence type="predicted"/>
<feature type="transmembrane region" description="Helical" evidence="2">
    <location>
        <begin position="169"/>
        <end position="187"/>
    </location>
</feature>
<dbReference type="SMART" id="SM00228">
    <property type="entry name" value="PDZ"/>
    <property type="match status" value="1"/>
</dbReference>
<reference evidence="4 5" key="1">
    <citation type="submission" date="2021-03" db="EMBL/GenBank/DDBJ databases">
        <title>Genomic Encyclopedia of Type Strains, Phase IV (KMG-IV): sequencing the most valuable type-strain genomes for metagenomic binning, comparative biology and taxonomic classification.</title>
        <authorList>
            <person name="Goeker M."/>
        </authorList>
    </citation>
    <scope>NUCLEOTIDE SEQUENCE [LARGE SCALE GENOMIC DNA]</scope>
    <source>
        <strain evidence="4 5">DSM 25790</strain>
    </source>
</reference>
<evidence type="ECO:0000313" key="5">
    <source>
        <dbReference type="Proteomes" id="UP001519294"/>
    </source>
</evidence>
<gene>
    <name evidence="4" type="ORF">J2Z81_000749</name>
</gene>
<evidence type="ECO:0000259" key="3">
    <source>
        <dbReference type="SMART" id="SM00228"/>
    </source>
</evidence>
<organism evidence="4 5">
    <name type="scientific">Virgibacillus alimentarius</name>
    <dbReference type="NCBI Taxonomy" id="698769"/>
    <lineage>
        <taxon>Bacteria</taxon>
        <taxon>Bacillati</taxon>
        <taxon>Bacillota</taxon>
        <taxon>Bacilli</taxon>
        <taxon>Bacillales</taxon>
        <taxon>Bacillaceae</taxon>
        <taxon>Virgibacillus</taxon>
    </lineage>
</organism>
<evidence type="ECO:0000313" key="4">
    <source>
        <dbReference type="EMBL" id="MBP2256807.1"/>
    </source>
</evidence>
<keyword evidence="2" id="KW-0472">Membrane</keyword>
<feature type="transmembrane region" description="Helical" evidence="2">
    <location>
        <begin position="246"/>
        <end position="266"/>
    </location>
</feature>
<feature type="domain" description="PDZ" evidence="3">
    <location>
        <begin position="301"/>
        <end position="390"/>
    </location>
</feature>
<dbReference type="RefSeq" id="WP_226981214.1">
    <property type="nucleotide sequence ID" value="NZ_JAGIKX010000003.1"/>
</dbReference>
<name>A0ABS4S8S9_9BACI</name>